<reference evidence="1" key="1">
    <citation type="submission" date="2019-03" db="EMBL/GenBank/DDBJ databases">
        <title>WGS assembly of Setaria viridis.</title>
        <authorList>
            <person name="Huang P."/>
            <person name="Jenkins J."/>
            <person name="Grimwood J."/>
            <person name="Barry K."/>
            <person name="Healey A."/>
            <person name="Mamidi S."/>
            <person name="Sreedasyam A."/>
            <person name="Shu S."/>
            <person name="Feldman M."/>
            <person name="Wu J."/>
            <person name="Yu Y."/>
            <person name="Chen C."/>
            <person name="Johnson J."/>
            <person name="Rokhsar D."/>
            <person name="Baxter I."/>
            <person name="Schmutz J."/>
            <person name="Brutnell T."/>
            <person name="Kellogg E."/>
        </authorList>
    </citation>
    <scope>NUCLEOTIDE SEQUENCE [LARGE SCALE GENOMIC DNA]</scope>
</reference>
<evidence type="ECO:0000313" key="2">
    <source>
        <dbReference type="Proteomes" id="UP000298652"/>
    </source>
</evidence>
<name>A0A4U6UVE6_SETVI</name>
<keyword evidence="2" id="KW-1185">Reference proteome</keyword>
<evidence type="ECO:0000313" key="1">
    <source>
        <dbReference type="EMBL" id="TKW20570.1"/>
    </source>
</evidence>
<dbReference type="AlphaFoldDB" id="A0A4U6UVE6"/>
<organism evidence="1 2">
    <name type="scientific">Setaria viridis</name>
    <name type="common">Green bristlegrass</name>
    <name type="synonym">Setaria italica subsp. viridis</name>
    <dbReference type="NCBI Taxonomy" id="4556"/>
    <lineage>
        <taxon>Eukaryota</taxon>
        <taxon>Viridiplantae</taxon>
        <taxon>Streptophyta</taxon>
        <taxon>Embryophyta</taxon>
        <taxon>Tracheophyta</taxon>
        <taxon>Spermatophyta</taxon>
        <taxon>Magnoliopsida</taxon>
        <taxon>Liliopsida</taxon>
        <taxon>Poales</taxon>
        <taxon>Poaceae</taxon>
        <taxon>PACMAD clade</taxon>
        <taxon>Panicoideae</taxon>
        <taxon>Panicodae</taxon>
        <taxon>Paniceae</taxon>
        <taxon>Cenchrinae</taxon>
        <taxon>Setaria</taxon>
    </lineage>
</organism>
<dbReference type="EMBL" id="CM016555">
    <property type="protein sequence ID" value="TKW20570.1"/>
    <property type="molecule type" value="Genomic_DNA"/>
</dbReference>
<accession>A0A4U6UVE6</accession>
<dbReference type="Proteomes" id="UP000298652">
    <property type="component" value="Chromosome 4"/>
</dbReference>
<dbReference type="Gramene" id="TKW20570">
    <property type="protein sequence ID" value="TKW20570"/>
    <property type="gene ID" value="SEVIR_4G097401v2"/>
</dbReference>
<sequence length="164" mass="17983">MSACRCPNSRYRQQAVGRVFPHRAQAFIFNLFLNKNLKITCPEDYLRRVNLLPPPDRLARHALARRMLPRWRGAAGWSAPGQLGADVGWLLLHSTGTGPATAEYSEDSALGSGIARPAEYSCSEPAGAQPFPFPDHKARIPHDLADHAFASDPPSIIFPEAPTT</sequence>
<gene>
    <name evidence="1" type="ORF">SEVIR_4G097401v2</name>
</gene>
<protein>
    <submittedName>
        <fullName evidence="1">Uncharacterized protein</fullName>
    </submittedName>
</protein>
<proteinExistence type="predicted"/>